<dbReference type="SUPFAM" id="SSF53098">
    <property type="entry name" value="Ribonuclease H-like"/>
    <property type="match status" value="1"/>
</dbReference>
<keyword evidence="3" id="KW-1185">Reference proteome</keyword>
<dbReference type="PANTHER" id="PTHR47331">
    <property type="entry name" value="PHD-TYPE DOMAIN-CONTAINING PROTEIN"/>
    <property type="match status" value="1"/>
</dbReference>
<dbReference type="EMBL" id="UZAN01006977">
    <property type="protein sequence ID" value="VDP36007.1"/>
    <property type="molecule type" value="Genomic_DNA"/>
</dbReference>
<protein>
    <submittedName>
        <fullName evidence="4">Integrase catalytic domain-containing protein</fullName>
    </submittedName>
</protein>
<evidence type="ECO:0000313" key="4">
    <source>
        <dbReference type="WBParaSite" id="ECPE_0000127701-mRNA-1"/>
    </source>
</evidence>
<dbReference type="Proteomes" id="UP000272942">
    <property type="component" value="Unassembled WGS sequence"/>
</dbReference>
<feature type="region of interest" description="Disordered" evidence="1">
    <location>
        <begin position="156"/>
        <end position="177"/>
    </location>
</feature>
<sequence>MAWQKVVGKRGNPSNVFSDNGSNFAGAQKELSSWLMRLRKCALQDRLSPPGTEKHINPSYSSHRGVFWERLIRSVRKILTALCGQQVPDDETLSIFLVEAERILNNRPLVPVTSDDLQGLALAPRQPPCKRPHLHLATPLSISSLGQTTNSLNLVPGQLASPTRRATRPPTKLSPNLPPISSLSHLLDMPPRLPIVQIY</sequence>
<dbReference type="AlphaFoldDB" id="A0A183A2U2"/>
<dbReference type="OrthoDB" id="8958038at2759"/>
<organism evidence="4">
    <name type="scientific">Echinostoma caproni</name>
    <dbReference type="NCBI Taxonomy" id="27848"/>
    <lineage>
        <taxon>Eukaryota</taxon>
        <taxon>Metazoa</taxon>
        <taxon>Spiralia</taxon>
        <taxon>Lophotrochozoa</taxon>
        <taxon>Platyhelminthes</taxon>
        <taxon>Trematoda</taxon>
        <taxon>Digenea</taxon>
        <taxon>Plagiorchiida</taxon>
        <taxon>Echinostomata</taxon>
        <taxon>Echinostomatoidea</taxon>
        <taxon>Echinostomatidae</taxon>
        <taxon>Echinostoma</taxon>
    </lineage>
</organism>
<dbReference type="Gene3D" id="3.30.420.10">
    <property type="entry name" value="Ribonuclease H-like superfamily/Ribonuclease H"/>
    <property type="match status" value="1"/>
</dbReference>
<gene>
    <name evidence="2" type="ORF">ECPE_LOCUS1277</name>
</gene>
<dbReference type="InterPro" id="IPR036397">
    <property type="entry name" value="RNaseH_sf"/>
</dbReference>
<evidence type="ECO:0000313" key="3">
    <source>
        <dbReference type="Proteomes" id="UP000272942"/>
    </source>
</evidence>
<dbReference type="InterPro" id="IPR012337">
    <property type="entry name" value="RNaseH-like_sf"/>
</dbReference>
<proteinExistence type="predicted"/>
<dbReference type="WBParaSite" id="ECPE_0000127701-mRNA-1">
    <property type="protein sequence ID" value="ECPE_0000127701-mRNA-1"/>
    <property type="gene ID" value="ECPE_0000127701"/>
</dbReference>
<evidence type="ECO:0000256" key="1">
    <source>
        <dbReference type="SAM" id="MobiDB-lite"/>
    </source>
</evidence>
<name>A0A183A2U2_9TREM</name>
<dbReference type="PANTHER" id="PTHR47331:SF1">
    <property type="entry name" value="GAG-LIKE PROTEIN"/>
    <property type="match status" value="1"/>
</dbReference>
<dbReference type="GO" id="GO:0003676">
    <property type="term" value="F:nucleic acid binding"/>
    <property type="evidence" value="ECO:0007669"/>
    <property type="project" value="InterPro"/>
</dbReference>
<reference evidence="2 3" key="2">
    <citation type="submission" date="2018-11" db="EMBL/GenBank/DDBJ databases">
        <authorList>
            <consortium name="Pathogen Informatics"/>
        </authorList>
    </citation>
    <scope>NUCLEOTIDE SEQUENCE [LARGE SCALE GENOMIC DNA]</scope>
    <source>
        <strain evidence="2 3">Egypt</strain>
    </source>
</reference>
<reference evidence="4" key="1">
    <citation type="submission" date="2016-06" db="UniProtKB">
        <authorList>
            <consortium name="WormBaseParasite"/>
        </authorList>
    </citation>
    <scope>IDENTIFICATION</scope>
</reference>
<accession>A0A183A2U2</accession>
<evidence type="ECO:0000313" key="2">
    <source>
        <dbReference type="EMBL" id="VDP36007.1"/>
    </source>
</evidence>